<keyword evidence="4" id="KW-1185">Reference proteome</keyword>
<dbReference type="PANTHER" id="PTHR45952:SF8">
    <property type="entry name" value="STEM-SPECIFIC PROTEIN TSJT1"/>
    <property type="match status" value="1"/>
</dbReference>
<gene>
    <name evidence="3" type="ORF">B456_011G027000</name>
</gene>
<proteinExistence type="predicted"/>
<dbReference type="STRING" id="29730.A0A0D2VHG7"/>
<dbReference type="Pfam" id="PF12481">
    <property type="entry name" value="DUF3700"/>
    <property type="match status" value="2"/>
</dbReference>
<dbReference type="PANTHER" id="PTHR45952">
    <property type="entry name" value="ALUMINUM INDUCED PROTEIN WITH YGL AND LRDR MOTIFS"/>
    <property type="match status" value="1"/>
</dbReference>
<dbReference type="AlphaFoldDB" id="A0A0D2VHG7"/>
<accession>A0A0D2VHG7</accession>
<dbReference type="Gramene" id="KJB69500">
    <property type="protein sequence ID" value="KJB69500"/>
    <property type="gene ID" value="B456_011G027000"/>
</dbReference>
<dbReference type="eggNOG" id="ENOG502QRHS">
    <property type="taxonomic scope" value="Eukaryota"/>
</dbReference>
<dbReference type="SMART" id="SM01172">
    <property type="entry name" value="DUF3700"/>
    <property type="match status" value="1"/>
</dbReference>
<feature type="domain" description="DUF3700" evidence="2">
    <location>
        <begin position="2"/>
        <end position="152"/>
    </location>
</feature>
<evidence type="ECO:0000256" key="1">
    <source>
        <dbReference type="SAM" id="MobiDB-lite"/>
    </source>
</evidence>
<dbReference type="InterPro" id="IPR044828">
    <property type="entry name" value="TSJT1-like"/>
</dbReference>
<name>A0A0D2VHG7_GOSRA</name>
<evidence type="ECO:0000313" key="3">
    <source>
        <dbReference type="EMBL" id="KJB69500.1"/>
    </source>
</evidence>
<dbReference type="EMBL" id="CM001750">
    <property type="protein sequence ID" value="KJB69500.1"/>
    <property type="molecule type" value="Genomic_DNA"/>
</dbReference>
<feature type="region of interest" description="Disordered" evidence="1">
    <location>
        <begin position="1"/>
        <end position="24"/>
    </location>
</feature>
<evidence type="ECO:0000259" key="2">
    <source>
        <dbReference type="SMART" id="SM01172"/>
    </source>
</evidence>
<protein>
    <recommendedName>
        <fullName evidence="2">DUF3700 domain-containing protein</fullName>
    </recommendedName>
</protein>
<dbReference type="InterPro" id="IPR024286">
    <property type="entry name" value="DUF3700"/>
</dbReference>
<sequence>MLAVFEKATGNPPEELRLPSVGLDSDGKGTREEILQTFRLLWPESTFYHLSNGNFMTLSHGAQSPLHPRMYQQDREGSIQLKWGMAGDGSLVLSDDPNTIEKACGKSSASFPPGCIFMNGNGLISIDHPLHKVKAIACQDDDGKICGVMFQVDLFTRLQSIPRNGSAANWADTAIVEGD</sequence>
<dbReference type="OMA" id="MYQQDRE"/>
<dbReference type="Proteomes" id="UP000032304">
    <property type="component" value="Chromosome 11"/>
</dbReference>
<reference evidence="3 4" key="1">
    <citation type="journal article" date="2012" name="Nature">
        <title>Repeated polyploidization of Gossypium genomes and the evolution of spinnable cotton fibres.</title>
        <authorList>
            <person name="Paterson A.H."/>
            <person name="Wendel J.F."/>
            <person name="Gundlach H."/>
            <person name="Guo H."/>
            <person name="Jenkins J."/>
            <person name="Jin D."/>
            <person name="Llewellyn D."/>
            <person name="Showmaker K.C."/>
            <person name="Shu S."/>
            <person name="Udall J."/>
            <person name="Yoo M.J."/>
            <person name="Byers R."/>
            <person name="Chen W."/>
            <person name="Doron-Faigenboim A."/>
            <person name="Duke M.V."/>
            <person name="Gong L."/>
            <person name="Grimwood J."/>
            <person name="Grover C."/>
            <person name="Grupp K."/>
            <person name="Hu G."/>
            <person name="Lee T.H."/>
            <person name="Li J."/>
            <person name="Lin L."/>
            <person name="Liu T."/>
            <person name="Marler B.S."/>
            <person name="Page J.T."/>
            <person name="Roberts A.W."/>
            <person name="Romanel E."/>
            <person name="Sanders W.S."/>
            <person name="Szadkowski E."/>
            <person name="Tan X."/>
            <person name="Tang H."/>
            <person name="Xu C."/>
            <person name="Wang J."/>
            <person name="Wang Z."/>
            <person name="Zhang D."/>
            <person name="Zhang L."/>
            <person name="Ashrafi H."/>
            <person name="Bedon F."/>
            <person name="Bowers J.E."/>
            <person name="Brubaker C.L."/>
            <person name="Chee P.W."/>
            <person name="Das S."/>
            <person name="Gingle A.R."/>
            <person name="Haigler C.H."/>
            <person name="Harker D."/>
            <person name="Hoffmann L.V."/>
            <person name="Hovav R."/>
            <person name="Jones D.C."/>
            <person name="Lemke C."/>
            <person name="Mansoor S."/>
            <person name="ur Rahman M."/>
            <person name="Rainville L.N."/>
            <person name="Rambani A."/>
            <person name="Reddy U.K."/>
            <person name="Rong J.K."/>
            <person name="Saranga Y."/>
            <person name="Scheffler B.E."/>
            <person name="Scheffler J.A."/>
            <person name="Stelly D.M."/>
            <person name="Triplett B.A."/>
            <person name="Van Deynze A."/>
            <person name="Vaslin M.F."/>
            <person name="Waghmare V.N."/>
            <person name="Walford S.A."/>
            <person name="Wright R.J."/>
            <person name="Zaki E.A."/>
            <person name="Zhang T."/>
            <person name="Dennis E.S."/>
            <person name="Mayer K.F."/>
            <person name="Peterson D.G."/>
            <person name="Rokhsar D.S."/>
            <person name="Wang X."/>
            <person name="Schmutz J."/>
        </authorList>
    </citation>
    <scope>NUCLEOTIDE SEQUENCE [LARGE SCALE GENOMIC DNA]</scope>
</reference>
<evidence type="ECO:0000313" key="4">
    <source>
        <dbReference type="Proteomes" id="UP000032304"/>
    </source>
</evidence>
<organism evidence="3 4">
    <name type="scientific">Gossypium raimondii</name>
    <name type="common">Peruvian cotton</name>
    <name type="synonym">Gossypium klotzschianum subsp. raimondii</name>
    <dbReference type="NCBI Taxonomy" id="29730"/>
    <lineage>
        <taxon>Eukaryota</taxon>
        <taxon>Viridiplantae</taxon>
        <taxon>Streptophyta</taxon>
        <taxon>Embryophyta</taxon>
        <taxon>Tracheophyta</taxon>
        <taxon>Spermatophyta</taxon>
        <taxon>Magnoliopsida</taxon>
        <taxon>eudicotyledons</taxon>
        <taxon>Gunneridae</taxon>
        <taxon>Pentapetalae</taxon>
        <taxon>rosids</taxon>
        <taxon>malvids</taxon>
        <taxon>Malvales</taxon>
        <taxon>Malvaceae</taxon>
        <taxon>Malvoideae</taxon>
        <taxon>Gossypium</taxon>
    </lineage>
</organism>